<dbReference type="AlphaFoldDB" id="A0A3A1Y1E8"/>
<dbReference type="SMART" id="SM00955">
    <property type="entry name" value="RNB"/>
    <property type="match status" value="1"/>
</dbReference>
<dbReference type="GO" id="GO:0005829">
    <property type="term" value="C:cytosol"/>
    <property type="evidence" value="ECO:0007669"/>
    <property type="project" value="TreeGrafter"/>
</dbReference>
<dbReference type="GO" id="GO:0003723">
    <property type="term" value="F:RNA binding"/>
    <property type="evidence" value="ECO:0007669"/>
    <property type="project" value="InterPro"/>
</dbReference>
<dbReference type="EMBL" id="NRHC01000135">
    <property type="protein sequence ID" value="RIY31106.1"/>
    <property type="molecule type" value="Genomic_DNA"/>
</dbReference>
<dbReference type="GO" id="GO:0006402">
    <property type="term" value="P:mRNA catabolic process"/>
    <property type="evidence" value="ECO:0007669"/>
    <property type="project" value="TreeGrafter"/>
</dbReference>
<evidence type="ECO:0000313" key="2">
    <source>
        <dbReference type="EMBL" id="RIY31106.1"/>
    </source>
</evidence>
<accession>A0A3A1Y1E8</accession>
<gene>
    <name evidence="2" type="ORF">CKF54_07625</name>
</gene>
<dbReference type="SUPFAM" id="SSF50249">
    <property type="entry name" value="Nucleic acid-binding proteins"/>
    <property type="match status" value="1"/>
</dbReference>
<reference evidence="2 3" key="1">
    <citation type="submission" date="2017-08" db="EMBL/GenBank/DDBJ databases">
        <title>Reclassification of Bisgaard taxon 37 and 44.</title>
        <authorList>
            <person name="Christensen H."/>
        </authorList>
    </citation>
    <scope>NUCLEOTIDE SEQUENCE [LARGE SCALE GENOMIC DNA]</scope>
    <source>
        <strain evidence="2 3">B96_3</strain>
    </source>
</reference>
<dbReference type="InterPro" id="IPR001900">
    <property type="entry name" value="RNase_II/R"/>
</dbReference>
<sequence length="791" mass="89731">MLDSNNKVLLQLKEELSKEKKEDKGNHAKFTKVDNYYRVNLPQGKKSIITNETKVNDKKFSSKSFPVCNCEDHKDIVNSTIAYCDGKICTCVHDNKHRIQHCLMVGLVKINPKGFGFIEQSSMNVYLPHYEANRVLNLCTVSYVASENEKGKVAHIKTIINHPYTRYPAEVVSLSPLKVTLKDDPLKKAYLISSISDEVKSQLKVGSIVLITIDDINAIIEGRSQTFEVKVDDYVGEKNEQLIMWYEELAKYELPRTDETCDVIEDPHQDVRKDLTAIPFISIDSATTNDVDDVIYVHQMSDADSLLLSTDNNDQLKLYSPRTTNICKYNFAESCGLNQADLNVPEGTKTILAVGIADPSAFFAKDSLAETRAKKLMQTFYLPAYTLNMLPNNITLASSLLEEASRPSIVGFIYFDEEANFNGVEFRIAKISNKAKLTYEEVSSYLEGARDNADYFVGHALASPKIKEVINSLEYFFNSRGDWRIKNSRQVTYTTSNTEYIIDDSGKCLDIIPVELSSSHELVSECMLCFNSYIASYFKHFEIPGIYNYQSGFKPANINYFKDYINFLVTNKGIKDLEPYTTLLKDVTQSNEITLDVYHQIKEICLANNKVFNSRILRFMSGSEFSFESNEHYGLGLEAYANGTSPIRRYVDIVNQRLLKDFICDKPLVKAPADILEQLTEAKTVSRNINKKIATVLESQYLLDRTKQEFTVEITAVMSSFICVKDLKSSIAGVIYTNFAEKELGKKIVANPNAMEFEVDNKIYTLGDKLKVCLQKVDKERVVFNFVSFVE</sequence>
<proteinExistence type="predicted"/>
<dbReference type="Pfam" id="PF00773">
    <property type="entry name" value="RNB"/>
    <property type="match status" value="1"/>
</dbReference>
<dbReference type="InterPro" id="IPR050180">
    <property type="entry name" value="RNR_Ribonuclease"/>
</dbReference>
<feature type="domain" description="RNB" evidence="1">
    <location>
        <begin position="272"/>
        <end position="665"/>
    </location>
</feature>
<keyword evidence="3" id="KW-1185">Reference proteome</keyword>
<evidence type="ECO:0000313" key="3">
    <source>
        <dbReference type="Proteomes" id="UP000265691"/>
    </source>
</evidence>
<dbReference type="PANTHER" id="PTHR23355">
    <property type="entry name" value="RIBONUCLEASE"/>
    <property type="match status" value="1"/>
</dbReference>
<dbReference type="RefSeq" id="WP_119525759.1">
    <property type="nucleotide sequence ID" value="NZ_NRHC01000135.1"/>
</dbReference>
<dbReference type="PANTHER" id="PTHR23355:SF37">
    <property type="entry name" value="EXORIBONUCLEASE 2"/>
    <property type="match status" value="1"/>
</dbReference>
<dbReference type="OrthoDB" id="9764149at2"/>
<dbReference type="InterPro" id="IPR012340">
    <property type="entry name" value="NA-bd_OB-fold"/>
</dbReference>
<name>A0A3A1Y1E8_9GAMM</name>
<comment type="caution">
    <text evidence="2">The sequence shown here is derived from an EMBL/GenBank/DDBJ whole genome shotgun (WGS) entry which is preliminary data.</text>
</comment>
<evidence type="ECO:0000259" key="1">
    <source>
        <dbReference type="SMART" id="SM00955"/>
    </source>
</evidence>
<organism evidence="2 3">
    <name type="scientific">Psittacicella hinzii</name>
    <dbReference type="NCBI Taxonomy" id="2028575"/>
    <lineage>
        <taxon>Bacteria</taxon>
        <taxon>Pseudomonadati</taxon>
        <taxon>Pseudomonadota</taxon>
        <taxon>Gammaproteobacteria</taxon>
        <taxon>Pasteurellales</taxon>
        <taxon>Psittacicellaceae</taxon>
        <taxon>Psittacicella</taxon>
    </lineage>
</organism>
<protein>
    <recommendedName>
        <fullName evidence="1">RNB domain-containing protein</fullName>
    </recommendedName>
</protein>
<dbReference type="GO" id="GO:0004540">
    <property type="term" value="F:RNA nuclease activity"/>
    <property type="evidence" value="ECO:0007669"/>
    <property type="project" value="InterPro"/>
</dbReference>
<dbReference type="Proteomes" id="UP000265691">
    <property type="component" value="Unassembled WGS sequence"/>
</dbReference>